<accession>A0A2G3AH99</accession>
<reference evidence="4 5" key="1">
    <citation type="journal article" date="2014" name="Nat. Genet.">
        <title>Genome sequence of the hot pepper provides insights into the evolution of pungency in Capsicum species.</title>
        <authorList>
            <person name="Kim S."/>
            <person name="Park M."/>
            <person name="Yeom S.I."/>
            <person name="Kim Y.M."/>
            <person name="Lee J.M."/>
            <person name="Lee H.A."/>
            <person name="Seo E."/>
            <person name="Choi J."/>
            <person name="Cheong K."/>
            <person name="Kim K.T."/>
            <person name="Jung K."/>
            <person name="Lee G.W."/>
            <person name="Oh S.K."/>
            <person name="Bae C."/>
            <person name="Kim S.B."/>
            <person name="Lee H.Y."/>
            <person name="Kim S.Y."/>
            <person name="Kim M.S."/>
            <person name="Kang B.C."/>
            <person name="Jo Y.D."/>
            <person name="Yang H.B."/>
            <person name="Jeong H.J."/>
            <person name="Kang W.H."/>
            <person name="Kwon J.K."/>
            <person name="Shin C."/>
            <person name="Lim J.Y."/>
            <person name="Park J.H."/>
            <person name="Huh J.H."/>
            <person name="Kim J.S."/>
            <person name="Kim B.D."/>
            <person name="Cohen O."/>
            <person name="Paran I."/>
            <person name="Suh M.C."/>
            <person name="Lee S.B."/>
            <person name="Kim Y.K."/>
            <person name="Shin Y."/>
            <person name="Noh S.J."/>
            <person name="Park J."/>
            <person name="Seo Y.S."/>
            <person name="Kwon S.Y."/>
            <person name="Kim H.A."/>
            <person name="Park J.M."/>
            <person name="Kim H.J."/>
            <person name="Choi S.B."/>
            <person name="Bosland P.W."/>
            <person name="Reeves G."/>
            <person name="Jo S.H."/>
            <person name="Lee B.W."/>
            <person name="Cho H.T."/>
            <person name="Choi H.S."/>
            <person name="Lee M.S."/>
            <person name="Yu Y."/>
            <person name="Do Choi Y."/>
            <person name="Park B.S."/>
            <person name="van Deynze A."/>
            <person name="Ashrafi H."/>
            <person name="Hill T."/>
            <person name="Kim W.T."/>
            <person name="Pai H.S."/>
            <person name="Ahn H.K."/>
            <person name="Yeam I."/>
            <person name="Giovannoni J.J."/>
            <person name="Rose J.K."/>
            <person name="Sorensen I."/>
            <person name="Lee S.J."/>
            <person name="Kim R.W."/>
            <person name="Choi I.Y."/>
            <person name="Choi B.S."/>
            <person name="Lim J.S."/>
            <person name="Lee Y.H."/>
            <person name="Choi D."/>
        </authorList>
    </citation>
    <scope>NUCLEOTIDE SEQUENCE [LARGE SCALE GENOMIC DNA]</scope>
    <source>
        <strain evidence="5">cv. CM334</strain>
    </source>
</reference>
<evidence type="ECO:0000256" key="1">
    <source>
        <dbReference type="ARBA" id="ARBA00011073"/>
    </source>
</evidence>
<feature type="domain" description="Peptidase S8/S53" evidence="3">
    <location>
        <begin position="38"/>
        <end position="171"/>
    </location>
</feature>
<dbReference type="GO" id="GO:0004252">
    <property type="term" value="F:serine-type endopeptidase activity"/>
    <property type="evidence" value="ECO:0007669"/>
    <property type="project" value="InterPro"/>
</dbReference>
<dbReference type="AlphaFoldDB" id="A0A2G3AH99"/>
<comment type="similarity">
    <text evidence="1">Belongs to the peptidase S8 family.</text>
</comment>
<keyword evidence="5" id="KW-1185">Reference proteome</keyword>
<dbReference type="STRING" id="4072.A0A2G3AH99"/>
<dbReference type="InterPro" id="IPR036852">
    <property type="entry name" value="Peptidase_S8/S53_dom_sf"/>
</dbReference>
<dbReference type="InterPro" id="IPR045051">
    <property type="entry name" value="SBT"/>
</dbReference>
<name>A0A2G3AH99_CAPAN</name>
<protein>
    <recommendedName>
        <fullName evidence="3">Peptidase S8/S53 domain-containing protein</fullName>
    </recommendedName>
</protein>
<evidence type="ECO:0000313" key="5">
    <source>
        <dbReference type="Proteomes" id="UP000222542"/>
    </source>
</evidence>
<dbReference type="PANTHER" id="PTHR10795">
    <property type="entry name" value="PROPROTEIN CONVERTASE SUBTILISIN/KEXIN"/>
    <property type="match status" value="1"/>
</dbReference>
<dbReference type="Proteomes" id="UP000222542">
    <property type="component" value="Unassembled WGS sequence"/>
</dbReference>
<comment type="caution">
    <text evidence="4">The sequence shown here is derived from an EMBL/GenBank/DDBJ whole genome shotgun (WGS) entry which is preliminary data.</text>
</comment>
<dbReference type="Pfam" id="PF00082">
    <property type="entry name" value="Peptidase_S8"/>
    <property type="match status" value="1"/>
</dbReference>
<dbReference type="Gramene" id="PHT93626">
    <property type="protein sequence ID" value="PHT93626"/>
    <property type="gene ID" value="T459_01508"/>
</dbReference>
<gene>
    <name evidence="4" type="ORF">T459_01508</name>
</gene>
<dbReference type="EMBL" id="AYRZ02000001">
    <property type="protein sequence ID" value="PHT93626.1"/>
    <property type="molecule type" value="Genomic_DNA"/>
</dbReference>
<evidence type="ECO:0000256" key="2">
    <source>
        <dbReference type="ARBA" id="ARBA00022729"/>
    </source>
</evidence>
<keyword evidence="2" id="KW-0732">Signal</keyword>
<dbReference type="Gene3D" id="3.50.30.30">
    <property type="match status" value="1"/>
</dbReference>
<evidence type="ECO:0000313" key="4">
    <source>
        <dbReference type="EMBL" id="PHT93626.1"/>
    </source>
</evidence>
<dbReference type="InterPro" id="IPR000209">
    <property type="entry name" value="Peptidase_S8/S53_dom"/>
</dbReference>
<dbReference type="Gene3D" id="3.40.50.200">
    <property type="entry name" value="Peptidase S8/S53 domain"/>
    <property type="match status" value="2"/>
</dbReference>
<dbReference type="GO" id="GO:0006508">
    <property type="term" value="P:proteolysis"/>
    <property type="evidence" value="ECO:0007669"/>
    <property type="project" value="InterPro"/>
</dbReference>
<organism evidence="4 5">
    <name type="scientific">Capsicum annuum</name>
    <name type="common">Capsicum pepper</name>
    <dbReference type="NCBI Taxonomy" id="4072"/>
    <lineage>
        <taxon>Eukaryota</taxon>
        <taxon>Viridiplantae</taxon>
        <taxon>Streptophyta</taxon>
        <taxon>Embryophyta</taxon>
        <taxon>Tracheophyta</taxon>
        <taxon>Spermatophyta</taxon>
        <taxon>Magnoliopsida</taxon>
        <taxon>eudicotyledons</taxon>
        <taxon>Gunneridae</taxon>
        <taxon>Pentapetalae</taxon>
        <taxon>asterids</taxon>
        <taxon>lamiids</taxon>
        <taxon>Solanales</taxon>
        <taxon>Solanaceae</taxon>
        <taxon>Solanoideae</taxon>
        <taxon>Capsiceae</taxon>
        <taxon>Capsicum</taxon>
    </lineage>
</organism>
<evidence type="ECO:0000259" key="3">
    <source>
        <dbReference type="Pfam" id="PF00082"/>
    </source>
</evidence>
<proteinExistence type="inferred from homology"/>
<reference evidence="4 5" key="2">
    <citation type="journal article" date="2017" name="Genome Biol.">
        <title>New reference genome sequences of hot pepper reveal the massive evolution of plant disease-resistance genes by retroduplication.</title>
        <authorList>
            <person name="Kim S."/>
            <person name="Park J."/>
            <person name="Yeom S.I."/>
            <person name="Kim Y.M."/>
            <person name="Seo E."/>
            <person name="Kim K.T."/>
            <person name="Kim M.S."/>
            <person name="Lee J.M."/>
            <person name="Cheong K."/>
            <person name="Shin H.S."/>
            <person name="Kim S.B."/>
            <person name="Han K."/>
            <person name="Lee J."/>
            <person name="Park M."/>
            <person name="Lee H.A."/>
            <person name="Lee H.Y."/>
            <person name="Lee Y."/>
            <person name="Oh S."/>
            <person name="Lee J.H."/>
            <person name="Choi E."/>
            <person name="Choi E."/>
            <person name="Lee S.E."/>
            <person name="Jeon J."/>
            <person name="Kim H."/>
            <person name="Choi G."/>
            <person name="Song H."/>
            <person name="Lee J."/>
            <person name="Lee S.C."/>
            <person name="Kwon J.K."/>
            <person name="Lee H.Y."/>
            <person name="Koo N."/>
            <person name="Hong Y."/>
            <person name="Kim R.W."/>
            <person name="Kang W.H."/>
            <person name="Huh J.H."/>
            <person name="Kang B.C."/>
            <person name="Yang T.J."/>
            <person name="Lee Y.H."/>
            <person name="Bennetzen J.L."/>
            <person name="Choi D."/>
        </authorList>
    </citation>
    <scope>NUCLEOTIDE SEQUENCE [LARGE SCALE GENOMIC DNA]</scope>
    <source>
        <strain evidence="5">cv. CM334</strain>
    </source>
</reference>
<sequence length="266" mass="28404">MTRVSVQSHRDGKELAPEVMTSNLPAAAEFEFSRNPIAIGAFHAVEKGIFVVASAGNDGPAPESVVNVAPWIFTVGAKTIDRNIETHIPLGRNKLIKGGGISFSNLKKSPVYPLVDSVSVKLDSELYDGPARNPLATILPTAPVMAFFSSRGPTYNTRNLLKPDIAAPGTAILAAWHPDDAEVTRSGQKPPLFNIDLGLKPISLDVLSTPSLDSPFCIHTGSNGLGQYEISSKKFRSHSAFSPALSNAINSDSIVERAIQVCLDDF</sequence>
<dbReference type="SUPFAM" id="SSF52743">
    <property type="entry name" value="Subtilisin-like"/>
    <property type="match status" value="1"/>
</dbReference>